<reference evidence="3 6" key="1">
    <citation type="journal article" date="2011" name="Nature">
        <title>The Medicago genome provides insight into the evolution of rhizobial symbioses.</title>
        <authorList>
            <person name="Young N.D."/>
            <person name="Debelle F."/>
            <person name="Oldroyd G.E."/>
            <person name="Geurts R."/>
            <person name="Cannon S.B."/>
            <person name="Udvardi M.K."/>
            <person name="Benedito V.A."/>
            <person name="Mayer K.F."/>
            <person name="Gouzy J."/>
            <person name="Schoof H."/>
            <person name="Van de Peer Y."/>
            <person name="Proost S."/>
            <person name="Cook D.R."/>
            <person name="Meyers B.C."/>
            <person name="Spannagl M."/>
            <person name="Cheung F."/>
            <person name="De Mita S."/>
            <person name="Krishnakumar V."/>
            <person name="Gundlach H."/>
            <person name="Zhou S."/>
            <person name="Mudge J."/>
            <person name="Bharti A.K."/>
            <person name="Murray J.D."/>
            <person name="Naoumkina M.A."/>
            <person name="Rosen B."/>
            <person name="Silverstein K.A."/>
            <person name="Tang H."/>
            <person name="Rombauts S."/>
            <person name="Zhao P.X."/>
            <person name="Zhou P."/>
            <person name="Barbe V."/>
            <person name="Bardou P."/>
            <person name="Bechner M."/>
            <person name="Bellec A."/>
            <person name="Berger A."/>
            <person name="Berges H."/>
            <person name="Bidwell S."/>
            <person name="Bisseling T."/>
            <person name="Choisne N."/>
            <person name="Couloux A."/>
            <person name="Denny R."/>
            <person name="Deshpande S."/>
            <person name="Dai X."/>
            <person name="Doyle J.J."/>
            <person name="Dudez A.M."/>
            <person name="Farmer A.D."/>
            <person name="Fouteau S."/>
            <person name="Franken C."/>
            <person name="Gibelin C."/>
            <person name="Gish J."/>
            <person name="Goldstein S."/>
            <person name="Gonzalez A.J."/>
            <person name="Green P.J."/>
            <person name="Hallab A."/>
            <person name="Hartog M."/>
            <person name="Hua A."/>
            <person name="Humphray S.J."/>
            <person name="Jeong D.H."/>
            <person name="Jing Y."/>
            <person name="Jocker A."/>
            <person name="Kenton S.M."/>
            <person name="Kim D.J."/>
            <person name="Klee K."/>
            <person name="Lai H."/>
            <person name="Lang C."/>
            <person name="Lin S."/>
            <person name="Macmil S.L."/>
            <person name="Magdelenat G."/>
            <person name="Matthews L."/>
            <person name="McCorrison J."/>
            <person name="Monaghan E.L."/>
            <person name="Mun J.H."/>
            <person name="Najar F.Z."/>
            <person name="Nicholson C."/>
            <person name="Noirot C."/>
            <person name="O'Bleness M."/>
            <person name="Paule C.R."/>
            <person name="Poulain J."/>
            <person name="Prion F."/>
            <person name="Qin B."/>
            <person name="Qu C."/>
            <person name="Retzel E.F."/>
            <person name="Riddle C."/>
            <person name="Sallet E."/>
            <person name="Samain S."/>
            <person name="Samson N."/>
            <person name="Sanders I."/>
            <person name="Saurat O."/>
            <person name="Scarpelli C."/>
            <person name="Schiex T."/>
            <person name="Segurens B."/>
            <person name="Severin A.J."/>
            <person name="Sherrier D.J."/>
            <person name="Shi R."/>
            <person name="Sims S."/>
            <person name="Singer S.R."/>
            <person name="Sinharoy S."/>
            <person name="Sterck L."/>
            <person name="Viollet A."/>
            <person name="Wang B.B."/>
            <person name="Wang K."/>
            <person name="Wang M."/>
            <person name="Wang X."/>
            <person name="Warfsmann J."/>
            <person name="Weissenbach J."/>
            <person name="White D.D."/>
            <person name="White J.D."/>
            <person name="Wiley G.B."/>
            <person name="Wincker P."/>
            <person name="Xing Y."/>
            <person name="Yang L."/>
            <person name="Yao Z."/>
            <person name="Ying F."/>
            <person name="Zhai J."/>
            <person name="Zhou L."/>
            <person name="Zuber A."/>
            <person name="Denarie J."/>
            <person name="Dixon R.A."/>
            <person name="May G.D."/>
            <person name="Schwartz D.C."/>
            <person name="Rogers J."/>
            <person name="Quetier F."/>
            <person name="Town C.D."/>
            <person name="Roe B.A."/>
        </authorList>
    </citation>
    <scope>NUCLEOTIDE SEQUENCE [LARGE SCALE GENOMIC DNA]</scope>
    <source>
        <strain evidence="3">A17</strain>
        <strain evidence="5 6">cv. Jemalong A17</strain>
    </source>
</reference>
<keyword evidence="2" id="KW-0732">Signal</keyword>
<evidence type="ECO:0000256" key="1">
    <source>
        <dbReference type="SAM" id="MobiDB-lite"/>
    </source>
</evidence>
<evidence type="ECO:0000313" key="6">
    <source>
        <dbReference type="Proteomes" id="UP000002051"/>
    </source>
</evidence>
<evidence type="ECO:0000256" key="2">
    <source>
        <dbReference type="SAM" id="SignalP"/>
    </source>
</evidence>
<reference evidence="4" key="4">
    <citation type="journal article" date="2018" name="Nat. Plants">
        <title>Whole-genome landscape of Medicago truncatula symbiotic genes.</title>
        <authorList>
            <person name="Pecrix Y."/>
            <person name="Gamas P."/>
            <person name="Carrere S."/>
        </authorList>
    </citation>
    <scope>NUCLEOTIDE SEQUENCE</scope>
    <source>
        <tissue evidence="4">Leaves</tissue>
    </source>
</reference>
<evidence type="ECO:0000313" key="3">
    <source>
        <dbReference type="EMBL" id="KEH22708.1"/>
    </source>
</evidence>
<organism evidence="3 6">
    <name type="scientific">Medicago truncatula</name>
    <name type="common">Barrel medic</name>
    <name type="synonym">Medicago tribuloides</name>
    <dbReference type="NCBI Taxonomy" id="3880"/>
    <lineage>
        <taxon>Eukaryota</taxon>
        <taxon>Viridiplantae</taxon>
        <taxon>Streptophyta</taxon>
        <taxon>Embryophyta</taxon>
        <taxon>Tracheophyta</taxon>
        <taxon>Spermatophyta</taxon>
        <taxon>Magnoliopsida</taxon>
        <taxon>eudicotyledons</taxon>
        <taxon>Gunneridae</taxon>
        <taxon>Pentapetalae</taxon>
        <taxon>rosids</taxon>
        <taxon>fabids</taxon>
        <taxon>Fabales</taxon>
        <taxon>Fabaceae</taxon>
        <taxon>Papilionoideae</taxon>
        <taxon>50 kb inversion clade</taxon>
        <taxon>NPAAA clade</taxon>
        <taxon>Hologalegina</taxon>
        <taxon>IRL clade</taxon>
        <taxon>Trifolieae</taxon>
        <taxon>Medicago</taxon>
    </lineage>
</organism>
<dbReference type="Proteomes" id="UP000002051">
    <property type="component" value="Unassembled WGS sequence"/>
</dbReference>
<feature type="signal peptide" evidence="2">
    <location>
        <begin position="1"/>
        <end position="22"/>
    </location>
</feature>
<evidence type="ECO:0000313" key="5">
    <source>
        <dbReference type="EnsemblPlants" id="KEH22708"/>
    </source>
</evidence>
<dbReference type="Proteomes" id="UP000265566">
    <property type="component" value="Chromosome 7"/>
</dbReference>
<dbReference type="HOGENOM" id="CLU_195532_0_0_1"/>
<name>A0A072U0P4_MEDTR</name>
<proteinExistence type="predicted"/>
<dbReference type="EMBL" id="PSQE01000007">
    <property type="protein sequence ID" value="RHN45898.1"/>
    <property type="molecule type" value="Genomic_DNA"/>
</dbReference>
<gene>
    <name evidence="3" type="ordered locus">MTR_7g056557</name>
    <name evidence="4" type="ORF">MtrunA17_Chr7g0236441</name>
</gene>
<protein>
    <submittedName>
        <fullName evidence="3">Leguminosin group567 LEED...PEED secreted peptide</fullName>
    </submittedName>
</protein>
<reference evidence="3 6" key="2">
    <citation type="journal article" date="2014" name="BMC Genomics">
        <title>An improved genome release (version Mt4.0) for the model legume Medicago truncatula.</title>
        <authorList>
            <person name="Tang H."/>
            <person name="Krishnakumar V."/>
            <person name="Bidwell S."/>
            <person name="Rosen B."/>
            <person name="Chan A."/>
            <person name="Zhou S."/>
            <person name="Gentzbittel L."/>
            <person name="Childs K.L."/>
            <person name="Yandell M."/>
            <person name="Gundlach H."/>
            <person name="Mayer K.F."/>
            <person name="Schwartz D.C."/>
            <person name="Town C.D."/>
        </authorList>
    </citation>
    <scope>GENOME REANNOTATION</scope>
    <source>
        <strain evidence="3">A17</strain>
        <strain evidence="5 6">cv. Jemalong A17</strain>
    </source>
</reference>
<dbReference type="Gramene" id="rna40322">
    <property type="protein sequence ID" value="RHN45898.1"/>
    <property type="gene ID" value="gene40322"/>
</dbReference>
<sequence>MASTYSIVLLLLGMMMVTTVVGAGESNMFGYSDYKTTDLEDDWFEQPRAIIMGGKRRRFGRPPPTLDPEENSSELGFSPLKFL</sequence>
<keyword evidence="6" id="KW-1185">Reference proteome</keyword>
<reference evidence="5" key="3">
    <citation type="submission" date="2015-04" db="UniProtKB">
        <authorList>
            <consortium name="EnsemblPlants"/>
        </authorList>
    </citation>
    <scope>IDENTIFICATION</scope>
    <source>
        <strain evidence="5">cv. Jemalong A17</strain>
    </source>
</reference>
<dbReference type="AlphaFoldDB" id="A0A072U0P4"/>
<feature type="region of interest" description="Disordered" evidence="1">
    <location>
        <begin position="55"/>
        <end position="83"/>
    </location>
</feature>
<dbReference type="EnsemblPlants" id="KEH22708">
    <property type="protein sequence ID" value="KEH22708"/>
    <property type="gene ID" value="MTR_7g056557"/>
</dbReference>
<feature type="chain" id="PRO_5014499164" evidence="2">
    <location>
        <begin position="23"/>
        <end position="83"/>
    </location>
</feature>
<dbReference type="EMBL" id="CM001223">
    <property type="protein sequence ID" value="KEH22708.1"/>
    <property type="molecule type" value="Genomic_DNA"/>
</dbReference>
<evidence type="ECO:0000313" key="4">
    <source>
        <dbReference type="EMBL" id="RHN45898.1"/>
    </source>
</evidence>
<accession>A0A072U0P4</accession>